<evidence type="ECO:0000256" key="1">
    <source>
        <dbReference type="SAM" id="Phobius"/>
    </source>
</evidence>
<dbReference type="Proteomes" id="UP000324222">
    <property type="component" value="Unassembled WGS sequence"/>
</dbReference>
<gene>
    <name evidence="2" type="ORF">E2C01_005362</name>
</gene>
<keyword evidence="1" id="KW-0812">Transmembrane</keyword>
<comment type="caution">
    <text evidence="2">The sequence shown here is derived from an EMBL/GenBank/DDBJ whole genome shotgun (WGS) entry which is preliminary data.</text>
</comment>
<keyword evidence="1" id="KW-1133">Transmembrane helix</keyword>
<evidence type="ECO:0000313" key="3">
    <source>
        <dbReference type="Proteomes" id="UP000324222"/>
    </source>
</evidence>
<dbReference type="AlphaFoldDB" id="A0A5B7CT58"/>
<dbReference type="EMBL" id="VSRR010000229">
    <property type="protein sequence ID" value="MPC12659.1"/>
    <property type="molecule type" value="Genomic_DNA"/>
</dbReference>
<protein>
    <submittedName>
        <fullName evidence="2">Uncharacterized protein</fullName>
    </submittedName>
</protein>
<sequence>MNNINFLSGILTIQFVFFLVSSLVTFISLYSANIRKHSITQVSSMLYIFWKLIVLFFILTGMSPPAGTFEGEKYRSRRTFKNLLFLLMASR</sequence>
<accession>A0A5B7CT58</accession>
<evidence type="ECO:0000313" key="2">
    <source>
        <dbReference type="EMBL" id="MPC12659.1"/>
    </source>
</evidence>
<feature type="transmembrane region" description="Helical" evidence="1">
    <location>
        <begin position="6"/>
        <end position="32"/>
    </location>
</feature>
<name>A0A5B7CT58_PORTR</name>
<organism evidence="2 3">
    <name type="scientific">Portunus trituberculatus</name>
    <name type="common">Swimming crab</name>
    <name type="synonym">Neptunus trituberculatus</name>
    <dbReference type="NCBI Taxonomy" id="210409"/>
    <lineage>
        <taxon>Eukaryota</taxon>
        <taxon>Metazoa</taxon>
        <taxon>Ecdysozoa</taxon>
        <taxon>Arthropoda</taxon>
        <taxon>Crustacea</taxon>
        <taxon>Multicrustacea</taxon>
        <taxon>Malacostraca</taxon>
        <taxon>Eumalacostraca</taxon>
        <taxon>Eucarida</taxon>
        <taxon>Decapoda</taxon>
        <taxon>Pleocyemata</taxon>
        <taxon>Brachyura</taxon>
        <taxon>Eubrachyura</taxon>
        <taxon>Portunoidea</taxon>
        <taxon>Portunidae</taxon>
        <taxon>Portuninae</taxon>
        <taxon>Portunus</taxon>
    </lineage>
</organism>
<feature type="transmembrane region" description="Helical" evidence="1">
    <location>
        <begin position="44"/>
        <end position="62"/>
    </location>
</feature>
<keyword evidence="1" id="KW-0472">Membrane</keyword>
<proteinExistence type="predicted"/>
<keyword evidence="3" id="KW-1185">Reference proteome</keyword>
<reference evidence="2 3" key="1">
    <citation type="submission" date="2019-05" db="EMBL/GenBank/DDBJ databases">
        <title>Another draft genome of Portunus trituberculatus and its Hox gene families provides insights of decapod evolution.</title>
        <authorList>
            <person name="Jeong J.-H."/>
            <person name="Song I."/>
            <person name="Kim S."/>
            <person name="Choi T."/>
            <person name="Kim D."/>
            <person name="Ryu S."/>
            <person name="Kim W."/>
        </authorList>
    </citation>
    <scope>NUCLEOTIDE SEQUENCE [LARGE SCALE GENOMIC DNA]</scope>
    <source>
        <tissue evidence="2">Muscle</tissue>
    </source>
</reference>